<evidence type="ECO:0000259" key="5">
    <source>
        <dbReference type="PROSITE" id="PS50026"/>
    </source>
</evidence>
<reference evidence="6 8" key="1">
    <citation type="journal article" date="2012" name="Nature">
        <title>Algal genomes reveal evolutionary mosaicism and the fate of nucleomorphs.</title>
        <authorList>
            <consortium name="DOE Joint Genome Institute"/>
            <person name="Curtis B.A."/>
            <person name="Tanifuji G."/>
            <person name="Burki F."/>
            <person name="Gruber A."/>
            <person name="Irimia M."/>
            <person name="Maruyama S."/>
            <person name="Arias M.C."/>
            <person name="Ball S.G."/>
            <person name="Gile G.H."/>
            <person name="Hirakawa Y."/>
            <person name="Hopkins J.F."/>
            <person name="Kuo A."/>
            <person name="Rensing S.A."/>
            <person name="Schmutz J."/>
            <person name="Symeonidi A."/>
            <person name="Elias M."/>
            <person name="Eveleigh R.J."/>
            <person name="Herman E.K."/>
            <person name="Klute M.J."/>
            <person name="Nakayama T."/>
            <person name="Obornik M."/>
            <person name="Reyes-Prieto A."/>
            <person name="Armbrust E.V."/>
            <person name="Aves S.J."/>
            <person name="Beiko R.G."/>
            <person name="Coutinho P."/>
            <person name="Dacks J.B."/>
            <person name="Durnford D.G."/>
            <person name="Fast N.M."/>
            <person name="Green B.R."/>
            <person name="Grisdale C.J."/>
            <person name="Hempel F."/>
            <person name="Henrissat B."/>
            <person name="Hoppner M.P."/>
            <person name="Ishida K."/>
            <person name="Kim E."/>
            <person name="Koreny L."/>
            <person name="Kroth P.G."/>
            <person name="Liu Y."/>
            <person name="Malik S.B."/>
            <person name="Maier U.G."/>
            <person name="McRose D."/>
            <person name="Mock T."/>
            <person name="Neilson J.A."/>
            <person name="Onodera N.T."/>
            <person name="Poole A.M."/>
            <person name="Pritham E.J."/>
            <person name="Richards T.A."/>
            <person name="Rocap G."/>
            <person name="Roy S.W."/>
            <person name="Sarai C."/>
            <person name="Schaack S."/>
            <person name="Shirato S."/>
            <person name="Slamovits C.H."/>
            <person name="Spencer D.F."/>
            <person name="Suzuki S."/>
            <person name="Worden A.Z."/>
            <person name="Zauner S."/>
            <person name="Barry K."/>
            <person name="Bell C."/>
            <person name="Bharti A.K."/>
            <person name="Crow J.A."/>
            <person name="Grimwood J."/>
            <person name="Kramer R."/>
            <person name="Lindquist E."/>
            <person name="Lucas S."/>
            <person name="Salamov A."/>
            <person name="McFadden G.I."/>
            <person name="Lane C.E."/>
            <person name="Keeling P.J."/>
            <person name="Gray M.W."/>
            <person name="Grigoriev I.V."/>
            <person name="Archibald J.M."/>
        </authorList>
    </citation>
    <scope>NUCLEOTIDE SEQUENCE</scope>
    <source>
        <strain evidence="6 8">CCMP2712</strain>
    </source>
</reference>
<dbReference type="Pfam" id="PF01833">
    <property type="entry name" value="TIG"/>
    <property type="match status" value="2"/>
</dbReference>
<evidence type="ECO:0000313" key="7">
    <source>
        <dbReference type="EnsemblProtists" id="EKX45205"/>
    </source>
</evidence>
<comment type="caution">
    <text evidence="1">Lacks conserved residue(s) required for the propagation of feature annotation.</text>
</comment>
<feature type="compositionally biased region" description="Basic and acidic residues" evidence="2">
    <location>
        <begin position="1869"/>
        <end position="1881"/>
    </location>
</feature>
<feature type="compositionally biased region" description="Acidic residues" evidence="2">
    <location>
        <begin position="1845"/>
        <end position="1855"/>
    </location>
</feature>
<accession>L1JAT7</accession>
<feature type="transmembrane region" description="Helical" evidence="3">
    <location>
        <begin position="1406"/>
        <end position="1430"/>
    </location>
</feature>
<feature type="transmembrane region" description="Helical" evidence="3">
    <location>
        <begin position="1515"/>
        <end position="1541"/>
    </location>
</feature>
<name>L1JAT7_GUITC</name>
<evidence type="ECO:0000256" key="1">
    <source>
        <dbReference type="PROSITE-ProRule" id="PRU00076"/>
    </source>
</evidence>
<feature type="disulfide bond" evidence="1">
    <location>
        <begin position="576"/>
        <end position="585"/>
    </location>
</feature>
<keyword evidence="3" id="KW-0812">Transmembrane</keyword>
<evidence type="ECO:0000256" key="4">
    <source>
        <dbReference type="SAM" id="SignalP"/>
    </source>
</evidence>
<feature type="region of interest" description="Disordered" evidence="2">
    <location>
        <begin position="1114"/>
        <end position="1134"/>
    </location>
</feature>
<evidence type="ECO:0000256" key="2">
    <source>
        <dbReference type="SAM" id="MobiDB-lite"/>
    </source>
</evidence>
<dbReference type="Pfam" id="PF23106">
    <property type="entry name" value="EGF_Teneurin"/>
    <property type="match status" value="2"/>
</dbReference>
<dbReference type="CDD" id="cd00102">
    <property type="entry name" value="IPT"/>
    <property type="match status" value="1"/>
</dbReference>
<feature type="transmembrane region" description="Helical" evidence="3">
    <location>
        <begin position="1473"/>
        <end position="1495"/>
    </location>
</feature>
<dbReference type="KEGG" id="gtt:GUITHDRAFT_108846"/>
<keyword evidence="1" id="KW-1015">Disulfide bond</keyword>
<dbReference type="InterPro" id="IPR002909">
    <property type="entry name" value="IPT_dom"/>
</dbReference>
<organism evidence="6">
    <name type="scientific">Guillardia theta (strain CCMP2712)</name>
    <name type="common">Cryptophyte</name>
    <dbReference type="NCBI Taxonomy" id="905079"/>
    <lineage>
        <taxon>Eukaryota</taxon>
        <taxon>Cryptophyceae</taxon>
        <taxon>Pyrenomonadales</taxon>
        <taxon>Geminigeraceae</taxon>
        <taxon>Guillardia</taxon>
    </lineage>
</organism>
<keyword evidence="3" id="KW-1133">Transmembrane helix</keyword>
<evidence type="ECO:0000313" key="6">
    <source>
        <dbReference type="EMBL" id="EKX45205.1"/>
    </source>
</evidence>
<dbReference type="PANTHER" id="PTHR11319:SF35">
    <property type="entry name" value="OUTER MEMBRANE PROTEIN PMPC-RELATED"/>
    <property type="match status" value="1"/>
</dbReference>
<evidence type="ECO:0000256" key="3">
    <source>
        <dbReference type="SAM" id="Phobius"/>
    </source>
</evidence>
<feature type="transmembrane region" description="Helical" evidence="3">
    <location>
        <begin position="1720"/>
        <end position="1740"/>
    </location>
</feature>
<protein>
    <recommendedName>
        <fullName evidence="5">EGF-like domain-containing protein</fullName>
    </recommendedName>
</protein>
<feature type="domain" description="EGF-like" evidence="5">
    <location>
        <begin position="550"/>
        <end position="586"/>
    </location>
</feature>
<feature type="transmembrane region" description="Helical" evidence="3">
    <location>
        <begin position="1657"/>
        <end position="1675"/>
    </location>
</feature>
<sequence length="1927" mass="212062">MNTPAPLLFILFLLLALTPCESFSFPSSDLLQQHPVLSQQKLDCGIDIQGPSWLLQLDFRVKFKNGSCALGHVCIEDQFRNQLLNSSSRLHQVLKNGKFAKLLSKVGEKQGLVPLPTQNSLLYEYTHSSRRLLQTTTTTDTRSRQLIILQIAVLLGVRQVGFATLQSLGDLMSSVKYSTLGALSDLTPKLSSISSADAIKEQQKILTFLSSVIDRLTVLQECPDQGIQDLIDVTSILLGVAYCSVIQVRDATSAIDWAGVAMKLDCLHENIQDATYPLALANRTGMFVTKCKQAKLSPSNLLLPLQPILVDTDIPISTVPLDGSLSPVISSWMRSTNRQITVKPAHLDANGNWLIPGIDVTIVVMKGNLSCSSAICDEYTYVTVASYEPSLSPFAPYEPSYPSSSPFVDDLNPFIGDLLTEVHILKMDGGPWEEWRKSGSLSVQAYFNQIRSNADTLTTEVTIPTCVQFVQNSTRWTDEGCRCLDAACQQCNCTYASLIMPGANNGTASYQDFISIAVRRRKWCASTYGVVCSGHGVCVSGACVCNSGFAGQNCNSTCLDCNGHGTCSPTDGRCICDPGYAGVGCSIRPVVRFVVPLFSKPAGGITVSVIGEGFGKTDPSPEIKIGNSFCRSSTWQSPTMIRCMLSPGVGEMLSVSIFAGGVSDSTGGMDSLLFSYSAPVITGLERQGGPTTGRYVLTMYGQNFGTHWNDKIPFDGKVKLNVTLCSPSQWISDSTIRCAVPPGQSRNVPVLVEIPADQPRDKCDGYYIGRTTNIDDPRVIRCGICQGCYVFNYDAPVITRLAAGINKAPETYLFRGGEILTIFGSNFGIDASVAVGPDPNTGETYYCVFQRNFVVNTADCPNAECLFCKLGPGGGAYPITVWLAGQKSQYDLPFKFRGRAVGLKFQETPSLTATLAGVIEKQPRLKVIDDLDDNQPLLRPDAEYNFPYWQGPAGTFQEYNPDGYICRVDISLLPDPSKPFPNPCTPQWEAIIQQDPSKVGTFPCFEKDQPLNRNYKRGTGLQDKVLFKASDNGMATFSDLEFLGHPGQQYNMTFSISDLGNSYVTKKSFYTSWVITFDDCPAGQIGTWDRLCECAKGYEPGGATGCQRCDGGQAKNEGGQSDEAGSYKPTTGQASCTKCPSQNMITSNSTTRDSVGTCFCASGYFRAAIIYDYNASYTPNVPFGFDTAASGAGDELCGGPGSSQVLPGNGNDTTILCLDSIEFESVDCGRVRGHIVNNLWVSVKLETAGACDQQYNPKICTSCKSKTGCRGDSYGVGTQGCNVHHKGVMCQLCERGYYLSSSASCIKCPSQQTYALTFGLGAFGLLVGGFIALRYLALIKLLADPPSVKIFAAYLIITSSISSSYDVQLPSSYSSYQSQTGFAQLDISGVLYCIIQSFEYTFYHNVVLQASLPFMIIFLAQTALTVRYSMISTHFAAKRKADRRGLNTDKINTQENSAKTNVKEMVISGSSQVLMFIHPTVTTTMFSMFSCTPIFGYNLPWLRIDVRYQCYDTSWWIFCYVALSVICVYTFGLPFLFFVLLQRRRHALEESKAVVRKRYQSWMKSLKQKAANAKLAVMRGEVPEPLKDPEEEEIVNQDIKVVYDMYYSCVREWQELLFLHRDYTLARFYWELVEIARKQALVAFVVIIGNFAKGFDLVFGILVLFVFFAVHLYALPYKRGKHNFLKAAEMFAEYMTLFLTLLILLAQVNPEMQPETVGKAMLGLQGLLFGGGVCVLFVNLREGIEELKKKKEEEEGLGIVQKVERHSIYSVFFAINLLSRLIRRKEAERASRKGVTVHEEKETIDLDGFKPQVQRRWNTLTASLLAASGDEAMLLLQYALQQKEDEGEDSEEMEASEQISEGSVFSSEHFTDEISEAEQRELQTLQDVEDDDDDTDISDDDSHTKFAITPGGGVFSEEGVGIDRLDQ</sequence>
<feature type="signal peptide" evidence="4">
    <location>
        <begin position="1"/>
        <end position="22"/>
    </location>
</feature>
<feature type="compositionally biased region" description="Polar residues" evidence="2">
    <location>
        <begin position="1858"/>
        <end position="1868"/>
    </location>
</feature>
<keyword evidence="4" id="KW-0732">Signal</keyword>
<dbReference type="RefSeq" id="XP_005832185.1">
    <property type="nucleotide sequence ID" value="XM_005832128.1"/>
</dbReference>
<dbReference type="InterPro" id="IPR000742">
    <property type="entry name" value="EGF"/>
</dbReference>
<dbReference type="PaxDb" id="55529-EKX45205"/>
<dbReference type="STRING" id="905079.L1JAT7"/>
<dbReference type="SMART" id="SM00181">
    <property type="entry name" value="EGF"/>
    <property type="match status" value="2"/>
</dbReference>
<dbReference type="Gene3D" id="2.10.25.10">
    <property type="entry name" value="Laminin"/>
    <property type="match status" value="1"/>
</dbReference>
<dbReference type="InterPro" id="IPR014756">
    <property type="entry name" value="Ig_E-set"/>
</dbReference>
<gene>
    <name evidence="6" type="ORF">GUITHDRAFT_108846</name>
</gene>
<reference evidence="7" key="3">
    <citation type="submission" date="2016-03" db="UniProtKB">
        <authorList>
            <consortium name="EnsemblProtists"/>
        </authorList>
    </citation>
    <scope>IDENTIFICATION</scope>
</reference>
<dbReference type="Proteomes" id="UP000011087">
    <property type="component" value="Unassembled WGS sequence"/>
</dbReference>
<dbReference type="InterPro" id="IPR013783">
    <property type="entry name" value="Ig-like_fold"/>
</dbReference>
<evidence type="ECO:0000313" key="8">
    <source>
        <dbReference type="Proteomes" id="UP000011087"/>
    </source>
</evidence>
<feature type="chain" id="PRO_5008771073" description="EGF-like domain-containing protein" evidence="4">
    <location>
        <begin position="23"/>
        <end position="1927"/>
    </location>
</feature>
<feature type="transmembrane region" description="Helical" evidence="3">
    <location>
        <begin position="1314"/>
        <end position="1336"/>
    </location>
</feature>
<dbReference type="eggNOG" id="KOG1225">
    <property type="taxonomic scope" value="Eukaryota"/>
</dbReference>
<dbReference type="InterPro" id="IPR002049">
    <property type="entry name" value="LE_dom"/>
</dbReference>
<dbReference type="SUPFAM" id="SSF81296">
    <property type="entry name" value="E set domains"/>
    <property type="match status" value="2"/>
</dbReference>
<dbReference type="PANTHER" id="PTHR11319">
    <property type="entry name" value="G PROTEIN-COUPLED RECEPTOR-RELATED"/>
    <property type="match status" value="1"/>
</dbReference>
<keyword evidence="3" id="KW-0472">Membrane</keyword>
<reference evidence="8" key="2">
    <citation type="submission" date="2012-11" db="EMBL/GenBank/DDBJ databases">
        <authorList>
            <person name="Kuo A."/>
            <person name="Curtis B.A."/>
            <person name="Tanifuji G."/>
            <person name="Burki F."/>
            <person name="Gruber A."/>
            <person name="Irimia M."/>
            <person name="Maruyama S."/>
            <person name="Arias M.C."/>
            <person name="Ball S.G."/>
            <person name="Gile G.H."/>
            <person name="Hirakawa Y."/>
            <person name="Hopkins J.F."/>
            <person name="Rensing S.A."/>
            <person name="Schmutz J."/>
            <person name="Symeonidi A."/>
            <person name="Elias M."/>
            <person name="Eveleigh R.J."/>
            <person name="Herman E.K."/>
            <person name="Klute M.J."/>
            <person name="Nakayama T."/>
            <person name="Obornik M."/>
            <person name="Reyes-Prieto A."/>
            <person name="Armbrust E.V."/>
            <person name="Aves S.J."/>
            <person name="Beiko R.G."/>
            <person name="Coutinho P."/>
            <person name="Dacks J.B."/>
            <person name="Durnford D.G."/>
            <person name="Fast N.M."/>
            <person name="Green B.R."/>
            <person name="Grisdale C."/>
            <person name="Hempe F."/>
            <person name="Henrissat B."/>
            <person name="Hoppner M.P."/>
            <person name="Ishida K.-I."/>
            <person name="Kim E."/>
            <person name="Koreny L."/>
            <person name="Kroth P.G."/>
            <person name="Liu Y."/>
            <person name="Malik S.-B."/>
            <person name="Maier U.G."/>
            <person name="McRose D."/>
            <person name="Mock T."/>
            <person name="Neilson J.A."/>
            <person name="Onodera N.T."/>
            <person name="Poole A.M."/>
            <person name="Pritham E.J."/>
            <person name="Richards T.A."/>
            <person name="Rocap G."/>
            <person name="Roy S.W."/>
            <person name="Sarai C."/>
            <person name="Schaack S."/>
            <person name="Shirato S."/>
            <person name="Slamovits C.H."/>
            <person name="Spencer D.F."/>
            <person name="Suzuki S."/>
            <person name="Worden A.Z."/>
            <person name="Zauner S."/>
            <person name="Barry K."/>
            <person name="Bell C."/>
            <person name="Bharti A.K."/>
            <person name="Crow J.A."/>
            <person name="Grimwood J."/>
            <person name="Kramer R."/>
            <person name="Lindquist E."/>
            <person name="Lucas S."/>
            <person name="Salamov A."/>
            <person name="McFadden G.I."/>
            <person name="Lane C.E."/>
            <person name="Keeling P.J."/>
            <person name="Gray M.W."/>
            <person name="Grigoriev I.V."/>
            <person name="Archibald J.M."/>
        </authorList>
    </citation>
    <scope>NUCLEOTIDE SEQUENCE</scope>
    <source>
        <strain evidence="8">CCMP2712</strain>
    </source>
</reference>
<feature type="compositionally biased region" description="Acidic residues" evidence="2">
    <location>
        <begin position="1887"/>
        <end position="1899"/>
    </location>
</feature>
<dbReference type="Gene3D" id="2.60.40.10">
    <property type="entry name" value="Immunoglobulins"/>
    <property type="match status" value="2"/>
</dbReference>
<keyword evidence="1" id="KW-0245">EGF-like domain</keyword>
<dbReference type="OrthoDB" id="18487at2759"/>
<feature type="transmembrane region" description="Helical" evidence="3">
    <location>
        <begin position="1687"/>
        <end position="1708"/>
    </location>
</feature>
<dbReference type="PROSITE" id="PS50026">
    <property type="entry name" value="EGF_3"/>
    <property type="match status" value="1"/>
</dbReference>
<feature type="region of interest" description="Disordered" evidence="2">
    <location>
        <begin position="1843"/>
        <end position="1927"/>
    </location>
</feature>
<dbReference type="GeneID" id="17301908"/>
<dbReference type="PROSITE" id="PS00022">
    <property type="entry name" value="EGF_1"/>
    <property type="match status" value="1"/>
</dbReference>
<dbReference type="PROSITE" id="PS01186">
    <property type="entry name" value="EGF_2"/>
    <property type="match status" value="1"/>
</dbReference>
<dbReference type="EnsemblProtists" id="EKX45205">
    <property type="protein sequence ID" value="EKX45205"/>
    <property type="gene ID" value="GUITHDRAFT_108846"/>
</dbReference>
<dbReference type="CDD" id="cd00603">
    <property type="entry name" value="IPT_PCSR"/>
    <property type="match status" value="1"/>
</dbReference>
<dbReference type="CDD" id="cd00055">
    <property type="entry name" value="EGF_Lam"/>
    <property type="match status" value="1"/>
</dbReference>
<dbReference type="HOGENOM" id="CLU_235271_0_0_1"/>
<proteinExistence type="predicted"/>
<keyword evidence="8" id="KW-1185">Reference proteome</keyword>
<dbReference type="SMART" id="SM00429">
    <property type="entry name" value="IPT"/>
    <property type="match status" value="3"/>
</dbReference>
<dbReference type="EMBL" id="JH993000">
    <property type="protein sequence ID" value="EKX45205.1"/>
    <property type="molecule type" value="Genomic_DNA"/>
</dbReference>